<comment type="similarity">
    <text evidence="1">Belongs to the CIA30 family.</text>
</comment>
<dbReference type="InterPro" id="IPR039131">
    <property type="entry name" value="NDUFAF1"/>
</dbReference>
<dbReference type="SUPFAM" id="SSF49785">
    <property type="entry name" value="Galactose-binding domain-like"/>
    <property type="match status" value="1"/>
</dbReference>
<dbReference type="Pfam" id="PF08547">
    <property type="entry name" value="CIA30"/>
    <property type="match status" value="1"/>
</dbReference>
<sequence>MSASDQRSWDANRFLKTLNYFGEVPFVGSFRWLQQLMGQQTTFTGVNMSVLKKKIVVLISAIQDSNSVGIDPSESWQGLLKKQLQAKLDRPVHFVFCNVAGGAVSLEELAALVASAETTIVLGTSTLSTLLEGYGSVLSKSSDLMAKRRVFDFSESNEVLAAWGTLDDVVMGGVSQSGLSLDGQGQAAFAGNVSVENSGGFASVRTKNFEPPFNFLGWEGLRLRLKGDGQRYKFILRNSDGWDSPAYVYGLDTERDVWLSVTVPFSEMVPTFRAKSIPDASTLSPARVYSFQLMLSKFEYDQQLNPRFEPGPFALNLESIDVYRKRQNAPLIVAVEATDSVAEWQANLAEMGVDYHGLELEAADLQASTTVSLAEKLASLLDNEAQKNE</sequence>
<evidence type="ECO:0000313" key="3">
    <source>
        <dbReference type="EMBL" id="PZO16598.1"/>
    </source>
</evidence>
<dbReference type="GO" id="GO:0051082">
    <property type="term" value="F:unfolded protein binding"/>
    <property type="evidence" value="ECO:0007669"/>
    <property type="project" value="TreeGrafter"/>
</dbReference>
<gene>
    <name evidence="3" type="ORF">DCF25_12260</name>
</gene>
<dbReference type="InterPro" id="IPR013857">
    <property type="entry name" value="NADH-UbQ_OxRdtase-assoc_prot30"/>
</dbReference>
<reference evidence="3 4" key="2">
    <citation type="submission" date="2018-06" db="EMBL/GenBank/DDBJ databases">
        <title>Metagenomic assembly of (sub)arctic Cyanobacteria and their associated microbiome from non-axenic cultures.</title>
        <authorList>
            <person name="Baurain D."/>
        </authorList>
    </citation>
    <scope>NUCLEOTIDE SEQUENCE [LARGE SCALE GENOMIC DNA]</scope>
    <source>
        <strain evidence="3">ULC129bin1</strain>
    </source>
</reference>
<evidence type="ECO:0000313" key="4">
    <source>
        <dbReference type="Proteomes" id="UP000249354"/>
    </source>
</evidence>
<accession>A0A2W4WBL3</accession>
<dbReference type="AlphaFoldDB" id="A0A2W4WBL3"/>
<protein>
    <recommendedName>
        <fullName evidence="2">NADH:ubiquinone oxidoreductase intermediate-associated protein 30 domain-containing protein</fullName>
    </recommendedName>
</protein>
<comment type="caution">
    <text evidence="3">The sequence shown here is derived from an EMBL/GenBank/DDBJ whole genome shotgun (WGS) entry which is preliminary data.</text>
</comment>
<reference evidence="4" key="1">
    <citation type="submission" date="2018-04" db="EMBL/GenBank/DDBJ databases">
        <authorList>
            <person name="Cornet L."/>
        </authorList>
    </citation>
    <scope>NUCLEOTIDE SEQUENCE [LARGE SCALE GENOMIC DNA]</scope>
</reference>
<proteinExistence type="inferred from homology"/>
<dbReference type="EMBL" id="QBMC01000078">
    <property type="protein sequence ID" value="PZO16598.1"/>
    <property type="molecule type" value="Genomic_DNA"/>
</dbReference>
<dbReference type="GO" id="GO:0010257">
    <property type="term" value="P:NADH dehydrogenase complex assembly"/>
    <property type="evidence" value="ECO:0007669"/>
    <property type="project" value="TreeGrafter"/>
</dbReference>
<dbReference type="InterPro" id="IPR008979">
    <property type="entry name" value="Galactose-bd-like_sf"/>
</dbReference>
<dbReference type="PANTHER" id="PTHR13194:SF19">
    <property type="entry name" value="NAD(P)-BINDING ROSSMANN-FOLD SUPERFAMILY PROTEIN"/>
    <property type="match status" value="1"/>
</dbReference>
<feature type="domain" description="NADH:ubiquinone oxidoreductase intermediate-associated protein 30" evidence="2">
    <location>
        <begin position="151"/>
        <end position="316"/>
    </location>
</feature>
<dbReference type="PANTHER" id="PTHR13194">
    <property type="entry name" value="COMPLEX I INTERMEDIATE-ASSOCIATED PROTEIN 30"/>
    <property type="match status" value="1"/>
</dbReference>
<dbReference type="Proteomes" id="UP000249354">
    <property type="component" value="Unassembled WGS sequence"/>
</dbReference>
<evidence type="ECO:0000259" key="2">
    <source>
        <dbReference type="Pfam" id="PF08547"/>
    </source>
</evidence>
<evidence type="ECO:0000256" key="1">
    <source>
        <dbReference type="ARBA" id="ARBA00007884"/>
    </source>
</evidence>
<organism evidence="3 4">
    <name type="scientific">Leptolyngbya foveolarum</name>
    <dbReference type="NCBI Taxonomy" id="47253"/>
    <lineage>
        <taxon>Bacteria</taxon>
        <taxon>Bacillati</taxon>
        <taxon>Cyanobacteriota</taxon>
        <taxon>Cyanophyceae</taxon>
        <taxon>Leptolyngbyales</taxon>
        <taxon>Leptolyngbyaceae</taxon>
        <taxon>Leptolyngbya group</taxon>
        <taxon>Leptolyngbya</taxon>
    </lineage>
</organism>
<name>A0A2W4WBL3_9CYAN</name>